<comment type="caution">
    <text evidence="9">The sequence shown here is derived from an EMBL/GenBank/DDBJ whole genome shotgun (WGS) entry which is preliminary data.</text>
</comment>
<feature type="transmembrane region" description="Helical" evidence="7">
    <location>
        <begin position="331"/>
        <end position="352"/>
    </location>
</feature>
<keyword evidence="3" id="KW-1003">Cell membrane</keyword>
<evidence type="ECO:0000256" key="6">
    <source>
        <dbReference type="ARBA" id="ARBA00023136"/>
    </source>
</evidence>
<dbReference type="Gene3D" id="1.20.1250.20">
    <property type="entry name" value="MFS general substrate transporter like domains"/>
    <property type="match status" value="1"/>
</dbReference>
<evidence type="ECO:0000256" key="3">
    <source>
        <dbReference type="ARBA" id="ARBA00022475"/>
    </source>
</evidence>
<feature type="domain" description="Major facilitator superfamily (MFS) profile" evidence="8">
    <location>
        <begin position="21"/>
        <end position="418"/>
    </location>
</feature>
<gene>
    <name evidence="9" type="ORF">E7215_13035</name>
</gene>
<evidence type="ECO:0000259" key="8">
    <source>
        <dbReference type="PROSITE" id="PS50850"/>
    </source>
</evidence>
<evidence type="ECO:0000256" key="2">
    <source>
        <dbReference type="ARBA" id="ARBA00022448"/>
    </source>
</evidence>
<evidence type="ECO:0000256" key="5">
    <source>
        <dbReference type="ARBA" id="ARBA00022989"/>
    </source>
</evidence>
<accession>A0A927ZL64</accession>
<dbReference type="Pfam" id="PF07690">
    <property type="entry name" value="MFS_1"/>
    <property type="match status" value="1"/>
</dbReference>
<dbReference type="InterPro" id="IPR011701">
    <property type="entry name" value="MFS"/>
</dbReference>
<evidence type="ECO:0000313" key="10">
    <source>
        <dbReference type="Proteomes" id="UP000768462"/>
    </source>
</evidence>
<dbReference type="Proteomes" id="UP000768462">
    <property type="component" value="Unassembled WGS sequence"/>
</dbReference>
<dbReference type="EMBL" id="SVCM01000149">
    <property type="protein sequence ID" value="MBE6061079.1"/>
    <property type="molecule type" value="Genomic_DNA"/>
</dbReference>
<feature type="transmembrane region" description="Helical" evidence="7">
    <location>
        <begin position="275"/>
        <end position="294"/>
    </location>
</feature>
<feature type="transmembrane region" description="Helical" evidence="7">
    <location>
        <begin position="149"/>
        <end position="168"/>
    </location>
</feature>
<organism evidence="9 10">
    <name type="scientific">Clostridium sulfidigenes</name>
    <dbReference type="NCBI Taxonomy" id="318464"/>
    <lineage>
        <taxon>Bacteria</taxon>
        <taxon>Bacillati</taxon>
        <taxon>Bacillota</taxon>
        <taxon>Clostridia</taxon>
        <taxon>Eubacteriales</taxon>
        <taxon>Clostridiaceae</taxon>
        <taxon>Clostridium</taxon>
    </lineage>
</organism>
<protein>
    <submittedName>
        <fullName evidence="9">MFS transporter</fullName>
    </submittedName>
</protein>
<evidence type="ECO:0000256" key="4">
    <source>
        <dbReference type="ARBA" id="ARBA00022692"/>
    </source>
</evidence>
<keyword evidence="6 7" id="KW-0472">Membrane</keyword>
<feature type="transmembrane region" description="Helical" evidence="7">
    <location>
        <begin position="57"/>
        <end position="75"/>
    </location>
</feature>
<sequence length="420" mass="45512">MHINKNKFNDIFSTYMGLPKEVYILFLGKMINCIGAFVYPLLSLIITQKVGMSIKDAGLILTLTAIPQGLCIILGGKLVDSIGRKKVIIFFQSFAAVFFIVCGFIKPSTTLIFFIILASCFSSLAQPAYDSMVGDITTRENRKASFSLIYMGLNLGFAIGPFIGGLLFESYLPLVFIGDAITTLISIGLIALFIKETHPKLINSNSNSSESDYENQVSSLENEETGSVFKVFLKRPILIYYALLMLTFQFAYAQWGFAIPLQLGQIFGSGNGARYFGILASCNGLIVILLTPIITSLTKKYKTLSIIASGGILYAIAFGSCSFISELSLFFIVILIITIGEIAISTNSGTFIANLTPASHRGRVNAFLPLIYGTGNAIGPSIMGSMIDSIGMNKAWIIVAIIVGTGAIFMYSLNSIKVQA</sequence>
<keyword evidence="2" id="KW-0813">Transport</keyword>
<feature type="transmembrane region" description="Helical" evidence="7">
    <location>
        <begin position="21"/>
        <end position="45"/>
    </location>
</feature>
<dbReference type="PANTHER" id="PTHR23517">
    <property type="entry name" value="RESISTANCE PROTEIN MDTM, PUTATIVE-RELATED-RELATED"/>
    <property type="match status" value="1"/>
</dbReference>
<dbReference type="GO" id="GO:0005886">
    <property type="term" value="C:plasma membrane"/>
    <property type="evidence" value="ECO:0007669"/>
    <property type="project" value="UniProtKB-SubCell"/>
</dbReference>
<keyword evidence="5 7" id="KW-1133">Transmembrane helix</keyword>
<dbReference type="GO" id="GO:0022857">
    <property type="term" value="F:transmembrane transporter activity"/>
    <property type="evidence" value="ECO:0007669"/>
    <property type="project" value="InterPro"/>
</dbReference>
<comment type="subcellular location">
    <subcellularLocation>
        <location evidence="1">Cell membrane</location>
        <topology evidence="1">Multi-pass membrane protein</topology>
    </subcellularLocation>
</comment>
<evidence type="ECO:0000313" key="9">
    <source>
        <dbReference type="EMBL" id="MBE6061079.1"/>
    </source>
</evidence>
<feature type="transmembrane region" description="Helical" evidence="7">
    <location>
        <begin position="395"/>
        <end position="413"/>
    </location>
</feature>
<feature type="transmembrane region" description="Helical" evidence="7">
    <location>
        <begin position="174"/>
        <end position="194"/>
    </location>
</feature>
<dbReference type="AlphaFoldDB" id="A0A927ZL64"/>
<dbReference type="InterPro" id="IPR020846">
    <property type="entry name" value="MFS_dom"/>
</dbReference>
<reference evidence="9" key="1">
    <citation type="submission" date="2019-04" db="EMBL/GenBank/DDBJ databases">
        <title>Evolution of Biomass-Degrading Anaerobic Consortia Revealed by Metagenomics.</title>
        <authorList>
            <person name="Peng X."/>
        </authorList>
    </citation>
    <scope>NUCLEOTIDE SEQUENCE</scope>
    <source>
        <strain evidence="9">SIG254</strain>
    </source>
</reference>
<feature type="transmembrane region" description="Helical" evidence="7">
    <location>
        <begin position="306"/>
        <end position="325"/>
    </location>
</feature>
<evidence type="ECO:0000256" key="1">
    <source>
        <dbReference type="ARBA" id="ARBA00004651"/>
    </source>
</evidence>
<feature type="transmembrane region" description="Helical" evidence="7">
    <location>
        <begin position="237"/>
        <end position="255"/>
    </location>
</feature>
<keyword evidence="4 7" id="KW-0812">Transmembrane</keyword>
<dbReference type="CDD" id="cd17329">
    <property type="entry name" value="MFS_MdtH_MDR_like"/>
    <property type="match status" value="1"/>
</dbReference>
<dbReference type="PROSITE" id="PS50850">
    <property type="entry name" value="MFS"/>
    <property type="match status" value="1"/>
</dbReference>
<evidence type="ECO:0000256" key="7">
    <source>
        <dbReference type="SAM" id="Phobius"/>
    </source>
</evidence>
<dbReference type="SUPFAM" id="SSF103473">
    <property type="entry name" value="MFS general substrate transporter"/>
    <property type="match status" value="1"/>
</dbReference>
<proteinExistence type="predicted"/>
<dbReference type="InterPro" id="IPR050171">
    <property type="entry name" value="MFS_Transporters"/>
</dbReference>
<feature type="transmembrane region" description="Helical" evidence="7">
    <location>
        <begin position="364"/>
        <end position="383"/>
    </location>
</feature>
<dbReference type="InterPro" id="IPR036259">
    <property type="entry name" value="MFS_trans_sf"/>
</dbReference>
<feature type="transmembrane region" description="Helical" evidence="7">
    <location>
        <begin position="87"/>
        <end position="105"/>
    </location>
</feature>
<name>A0A927ZL64_9CLOT</name>